<dbReference type="AlphaFoldDB" id="W9ZAQ8"/>
<dbReference type="VEuPathDB" id="FungiDB:FOMG_17669"/>
<evidence type="ECO:0000256" key="1">
    <source>
        <dbReference type="SAM" id="MobiDB-lite"/>
    </source>
</evidence>
<dbReference type="HOGENOM" id="CLU_2885872_0_0_1"/>
<accession>W9ZAQ8</accession>
<dbReference type="EMBL" id="JH659387">
    <property type="protein sequence ID" value="EXK25677.1"/>
    <property type="molecule type" value="Genomic_DNA"/>
</dbReference>
<feature type="region of interest" description="Disordered" evidence="1">
    <location>
        <begin position="1"/>
        <end position="31"/>
    </location>
</feature>
<sequence length="63" mass="7222">MVQRRRASQSTTRSASVLPKHPPNRHHSLGNMTSIIMGIITRVSSWMAMPRSPRPRLITRCDR</sequence>
<proteinExistence type="predicted"/>
<reference evidence="2" key="1">
    <citation type="submission" date="2012-04" db="EMBL/GenBank/DDBJ databases">
        <title>The Genome Sequence of Fusarium oxysporum melonis.</title>
        <authorList>
            <consortium name="The Broad Institute Genome Sequencing Platform"/>
            <person name="Ma L.-J."/>
            <person name="Gale L.R."/>
            <person name="Schwartz D.C."/>
            <person name="Zhou S."/>
            <person name="Corby-Kistler H."/>
            <person name="Young S.K."/>
            <person name="Zeng Q."/>
            <person name="Gargeya S."/>
            <person name="Fitzgerald M."/>
            <person name="Haas B."/>
            <person name="Abouelleil A."/>
            <person name="Alvarado L."/>
            <person name="Arachchi H.M."/>
            <person name="Berlin A."/>
            <person name="Brown A."/>
            <person name="Chapman S.B."/>
            <person name="Chen Z."/>
            <person name="Dunbar C."/>
            <person name="Freedman E."/>
            <person name="Gearin G."/>
            <person name="Goldberg J."/>
            <person name="Griggs A."/>
            <person name="Gujja S."/>
            <person name="Heiman D."/>
            <person name="Howarth C."/>
            <person name="Larson L."/>
            <person name="Lui A."/>
            <person name="MacDonald P.J.P."/>
            <person name="Montmayeur A."/>
            <person name="Murphy C."/>
            <person name="Neiman D."/>
            <person name="Pearson M."/>
            <person name="Priest M."/>
            <person name="Roberts A."/>
            <person name="Saif S."/>
            <person name="Shea T."/>
            <person name="Shenoy N."/>
            <person name="Sisk P."/>
            <person name="Stolte C."/>
            <person name="Sykes S."/>
            <person name="Wortman J."/>
            <person name="Nusbaum C."/>
            <person name="Birren B."/>
        </authorList>
    </citation>
    <scope>NUCLEOTIDE SEQUENCE</scope>
    <source>
        <strain evidence="2">26406</strain>
    </source>
</reference>
<protein>
    <submittedName>
        <fullName evidence="2">Uncharacterized protein</fullName>
    </submittedName>
</protein>
<dbReference type="Proteomes" id="UP000030703">
    <property type="component" value="Unassembled WGS sequence"/>
</dbReference>
<organism evidence="2">
    <name type="scientific">Fusarium oxysporum f. sp. melonis 26406</name>
    <dbReference type="NCBI Taxonomy" id="1089452"/>
    <lineage>
        <taxon>Eukaryota</taxon>
        <taxon>Fungi</taxon>
        <taxon>Dikarya</taxon>
        <taxon>Ascomycota</taxon>
        <taxon>Pezizomycotina</taxon>
        <taxon>Sordariomycetes</taxon>
        <taxon>Hypocreomycetidae</taxon>
        <taxon>Hypocreales</taxon>
        <taxon>Nectriaceae</taxon>
        <taxon>Fusarium</taxon>
        <taxon>Fusarium oxysporum species complex</taxon>
    </lineage>
</organism>
<gene>
    <name evidence="2" type="ORF">FOMG_17669</name>
</gene>
<reference evidence="2" key="2">
    <citation type="submission" date="2012-05" db="EMBL/GenBank/DDBJ databases">
        <title>Annotation of the Genome Sequence of Fusarium oxysporum f. sp. melonis 26406.</title>
        <authorList>
            <consortium name="The Broad Institute Genomics Platform"/>
            <person name="Ma L.-J."/>
            <person name="Corby-Kistler H."/>
            <person name="Broz K."/>
            <person name="Gale L.R."/>
            <person name="Jonkers W."/>
            <person name="O'Donnell K."/>
            <person name="Ploetz R."/>
            <person name="Steinberg C."/>
            <person name="Schwartz D.C."/>
            <person name="VanEtten H."/>
            <person name="Zhou S."/>
            <person name="Young S.K."/>
            <person name="Zeng Q."/>
            <person name="Gargeya S."/>
            <person name="Fitzgerald M."/>
            <person name="Abouelleil A."/>
            <person name="Alvarado L."/>
            <person name="Chapman S.B."/>
            <person name="Gainer-Dewar J."/>
            <person name="Goldberg J."/>
            <person name="Griggs A."/>
            <person name="Gujja S."/>
            <person name="Hansen M."/>
            <person name="Howarth C."/>
            <person name="Imamovic A."/>
            <person name="Ireland A."/>
            <person name="Larimer J."/>
            <person name="McCowan C."/>
            <person name="Murphy C."/>
            <person name="Pearson M."/>
            <person name="Poon T.W."/>
            <person name="Priest M."/>
            <person name="Roberts A."/>
            <person name="Saif S."/>
            <person name="Shea T."/>
            <person name="Sykes S."/>
            <person name="Wortman J."/>
            <person name="Nusbaum C."/>
            <person name="Birren B."/>
        </authorList>
    </citation>
    <scope>NUCLEOTIDE SEQUENCE</scope>
    <source>
        <strain evidence="2">26406</strain>
    </source>
</reference>
<name>W9ZAQ8_FUSOX</name>
<evidence type="ECO:0000313" key="2">
    <source>
        <dbReference type="EMBL" id="EXK25677.1"/>
    </source>
</evidence>